<feature type="domain" description="Solute-binding protein family 3/N-terminal" evidence="3">
    <location>
        <begin position="33"/>
        <end position="245"/>
    </location>
</feature>
<name>A0A7W5FW26_9BURK</name>
<accession>A0A7W5FW26</accession>
<protein>
    <submittedName>
        <fullName evidence="4">Uncharacterized protein (TIGR02285 family)</fullName>
    </submittedName>
</protein>
<evidence type="ECO:0000313" key="5">
    <source>
        <dbReference type="Proteomes" id="UP000541535"/>
    </source>
</evidence>
<organism evidence="4 5">
    <name type="scientific">Pseudoduganella violacea</name>
    <dbReference type="NCBI Taxonomy" id="1715466"/>
    <lineage>
        <taxon>Bacteria</taxon>
        <taxon>Pseudomonadati</taxon>
        <taxon>Pseudomonadota</taxon>
        <taxon>Betaproteobacteria</taxon>
        <taxon>Burkholderiales</taxon>
        <taxon>Oxalobacteraceae</taxon>
        <taxon>Telluria group</taxon>
        <taxon>Pseudoduganella</taxon>
    </lineage>
</organism>
<evidence type="ECO:0000259" key="3">
    <source>
        <dbReference type="Pfam" id="PF00497"/>
    </source>
</evidence>
<feature type="region of interest" description="Disordered" evidence="1">
    <location>
        <begin position="245"/>
        <end position="306"/>
    </location>
</feature>
<evidence type="ECO:0000313" key="4">
    <source>
        <dbReference type="EMBL" id="MBB3121386.1"/>
    </source>
</evidence>
<dbReference type="Proteomes" id="UP000541535">
    <property type="component" value="Unassembled WGS sequence"/>
</dbReference>
<dbReference type="AlphaFoldDB" id="A0A7W5FW26"/>
<feature type="chain" id="PRO_5031178886" evidence="2">
    <location>
        <begin position="27"/>
        <end position="306"/>
    </location>
</feature>
<proteinExistence type="predicted"/>
<keyword evidence="5" id="KW-1185">Reference proteome</keyword>
<dbReference type="Pfam" id="PF00497">
    <property type="entry name" value="SBP_bac_3"/>
    <property type="match status" value="1"/>
</dbReference>
<evidence type="ECO:0000256" key="1">
    <source>
        <dbReference type="SAM" id="MobiDB-lite"/>
    </source>
</evidence>
<dbReference type="Gene3D" id="3.40.190.10">
    <property type="entry name" value="Periplasmic binding protein-like II"/>
    <property type="match status" value="2"/>
</dbReference>
<feature type="compositionally biased region" description="Basic and acidic residues" evidence="1">
    <location>
        <begin position="288"/>
        <end position="297"/>
    </location>
</feature>
<dbReference type="SUPFAM" id="SSF53850">
    <property type="entry name" value="Periplasmic binding protein-like II"/>
    <property type="match status" value="1"/>
</dbReference>
<gene>
    <name evidence="4" type="ORF">FHS03_004464</name>
</gene>
<dbReference type="PROSITE" id="PS51257">
    <property type="entry name" value="PROKAR_LIPOPROTEIN"/>
    <property type="match status" value="1"/>
</dbReference>
<dbReference type="EMBL" id="JACHXD010000016">
    <property type="protein sequence ID" value="MBB3121386.1"/>
    <property type="molecule type" value="Genomic_DNA"/>
</dbReference>
<keyword evidence="2" id="KW-0732">Signal</keyword>
<feature type="compositionally biased region" description="Low complexity" evidence="1">
    <location>
        <begin position="248"/>
        <end position="260"/>
    </location>
</feature>
<comment type="caution">
    <text evidence="4">The sequence shown here is derived from an EMBL/GenBank/DDBJ whole genome shotgun (WGS) entry which is preliminary data.</text>
</comment>
<sequence>MNIHPSRLKPALLALFAGLGCSMAVAQPMPTITVAWRLKPPYHYAENGELKGLLLLRAQAIFTEAGIATRFVNEPQRRIWNNLAHGEPNYCSVSWYRLPEREAVAQFSQPFHMDQTHIVLTSTRNLDEVKAHATLPELLANKELTLGVIDGVSYGPELDGMMARSANQIMRRTVDTPSMLRMLAAGRATYVIVDRADWAFFRERDPLAQTLSMLEYPDMPAGLPRHIVCSSNVPEGLMEKLNRAIANTPGAPGPSSGAGTPRRRRGEGFRNGQGRPMSPWRTSAAEGPRGKERRADCRSQSAAHVD</sequence>
<dbReference type="InterPro" id="IPR001638">
    <property type="entry name" value="Solute-binding_3/MltF_N"/>
</dbReference>
<feature type="signal peptide" evidence="2">
    <location>
        <begin position="1"/>
        <end position="26"/>
    </location>
</feature>
<dbReference type="RefSeq" id="WP_183443110.1">
    <property type="nucleotide sequence ID" value="NZ_JACHXD010000016.1"/>
</dbReference>
<reference evidence="4 5" key="1">
    <citation type="submission" date="2020-08" db="EMBL/GenBank/DDBJ databases">
        <title>Genomic Encyclopedia of Type Strains, Phase III (KMG-III): the genomes of soil and plant-associated and newly described type strains.</title>
        <authorList>
            <person name="Whitman W."/>
        </authorList>
    </citation>
    <scope>NUCLEOTIDE SEQUENCE [LARGE SCALE GENOMIC DNA]</scope>
    <source>
        <strain evidence="4 5">CECT 8897</strain>
    </source>
</reference>
<evidence type="ECO:0000256" key="2">
    <source>
        <dbReference type="SAM" id="SignalP"/>
    </source>
</evidence>